<dbReference type="RefSeq" id="WP_212007007.1">
    <property type="nucleotide sequence ID" value="NZ_JAAFYZ010000002.1"/>
</dbReference>
<dbReference type="Gene3D" id="3.40.50.150">
    <property type="entry name" value="Vaccinia Virus protein VP39"/>
    <property type="match status" value="1"/>
</dbReference>
<dbReference type="InterPro" id="IPR029063">
    <property type="entry name" value="SAM-dependent_MTases_sf"/>
</dbReference>
<dbReference type="InterPro" id="IPR002941">
    <property type="entry name" value="DNA_methylase_N4/N6"/>
</dbReference>
<evidence type="ECO:0000313" key="5">
    <source>
        <dbReference type="EMBL" id="MBS2545341.1"/>
    </source>
</evidence>
<dbReference type="Pfam" id="PF01555">
    <property type="entry name" value="N6_N4_Mtase"/>
    <property type="match status" value="1"/>
</dbReference>
<dbReference type="Proteomes" id="UP000730482">
    <property type="component" value="Unassembled WGS sequence"/>
</dbReference>
<name>A0ABS5KGE3_9ACTN</name>
<evidence type="ECO:0000259" key="4">
    <source>
        <dbReference type="Pfam" id="PF01555"/>
    </source>
</evidence>
<keyword evidence="1" id="KW-0489">Methyltransferase</keyword>
<accession>A0ABS5KGE3</accession>
<proteinExistence type="inferred from homology"/>
<dbReference type="EC" id="2.1.1.-" evidence="3"/>
<sequence length="216" mass="23402">MRPHASRQRSVATLARQTITTYTDQDSLLLDPICGSGDILVEAVRAGRMAIGVEHEPYWVDMARTRIERATDSGREGFAAVVNGSVDTLVRMLADEGRPDQASMVLTAPQTGTTLRADDEGTTSNLAEFIAGSVSSVSRCTQVTAAQSLYGVICWPVPSVDIPWAIEEVFTAVGFTLVDRQTVHSTSVSLLLFSRGDSIREMPDEGNIGSNRSRRQ</sequence>
<reference evidence="5 6" key="1">
    <citation type="submission" date="2020-02" db="EMBL/GenBank/DDBJ databases">
        <title>Acidophilic actinobacteria isolated from forest soil.</title>
        <authorList>
            <person name="Golinska P."/>
        </authorList>
    </citation>
    <scope>NUCLEOTIDE SEQUENCE [LARGE SCALE GENOMIC DNA]</scope>
    <source>
        <strain evidence="5 6">NL8</strain>
    </source>
</reference>
<dbReference type="SUPFAM" id="SSF53335">
    <property type="entry name" value="S-adenosyl-L-methionine-dependent methyltransferases"/>
    <property type="match status" value="1"/>
</dbReference>
<evidence type="ECO:0000313" key="6">
    <source>
        <dbReference type="Proteomes" id="UP000730482"/>
    </source>
</evidence>
<protein>
    <recommendedName>
        <fullName evidence="3">Methyltransferase</fullName>
        <ecNumber evidence="3">2.1.1.-</ecNumber>
    </recommendedName>
</protein>
<comment type="caution">
    <text evidence="5">The sequence shown here is derived from an EMBL/GenBank/DDBJ whole genome shotgun (WGS) entry which is preliminary data.</text>
</comment>
<comment type="similarity">
    <text evidence="3">Belongs to the N(4)/N(6)-methyltransferase family.</text>
</comment>
<dbReference type="PRINTS" id="PR00508">
    <property type="entry name" value="S21N4MTFRASE"/>
</dbReference>
<evidence type="ECO:0000256" key="1">
    <source>
        <dbReference type="ARBA" id="ARBA00022603"/>
    </source>
</evidence>
<keyword evidence="6" id="KW-1185">Reference proteome</keyword>
<evidence type="ECO:0000256" key="3">
    <source>
        <dbReference type="RuleBase" id="RU362026"/>
    </source>
</evidence>
<dbReference type="InterPro" id="IPR001091">
    <property type="entry name" value="RM_Methyltransferase"/>
</dbReference>
<organism evidence="5 6">
    <name type="scientific">Catenulispora pinistramenti</name>
    <dbReference type="NCBI Taxonomy" id="2705254"/>
    <lineage>
        <taxon>Bacteria</taxon>
        <taxon>Bacillati</taxon>
        <taxon>Actinomycetota</taxon>
        <taxon>Actinomycetes</taxon>
        <taxon>Catenulisporales</taxon>
        <taxon>Catenulisporaceae</taxon>
        <taxon>Catenulispora</taxon>
    </lineage>
</organism>
<feature type="domain" description="DNA methylase N-4/N-6" evidence="4">
    <location>
        <begin position="13"/>
        <end position="63"/>
    </location>
</feature>
<gene>
    <name evidence="5" type="ORF">KGQ19_00515</name>
</gene>
<dbReference type="EMBL" id="JAAFYZ010000002">
    <property type="protein sequence ID" value="MBS2545341.1"/>
    <property type="molecule type" value="Genomic_DNA"/>
</dbReference>
<evidence type="ECO:0000256" key="2">
    <source>
        <dbReference type="ARBA" id="ARBA00022679"/>
    </source>
</evidence>
<keyword evidence="2" id="KW-0808">Transferase</keyword>